<dbReference type="RefSeq" id="WP_058607828.1">
    <property type="nucleotide sequence ID" value="NZ_CAJCKR010000078.1"/>
</dbReference>
<protein>
    <submittedName>
        <fullName evidence="3">Uncharacterized protein</fullName>
    </submittedName>
</protein>
<proteinExistence type="predicted"/>
<keyword evidence="4" id="KW-1185">Reference proteome</keyword>
<dbReference type="EMBL" id="JBEPNW010000002">
    <property type="protein sequence ID" value="MET3865964.1"/>
    <property type="molecule type" value="Genomic_DNA"/>
</dbReference>
<evidence type="ECO:0000313" key="4">
    <source>
        <dbReference type="Proteomes" id="UP001549119"/>
    </source>
</evidence>
<feature type="compositionally biased region" description="Low complexity" evidence="1">
    <location>
        <begin position="26"/>
        <end position="46"/>
    </location>
</feature>
<dbReference type="Proteomes" id="UP001549119">
    <property type="component" value="Unassembled WGS sequence"/>
</dbReference>
<accession>A0ABV2NHH2</accession>
<feature type="region of interest" description="Disordered" evidence="1">
    <location>
        <begin position="26"/>
        <end position="51"/>
    </location>
</feature>
<keyword evidence="2" id="KW-0732">Signal</keyword>
<reference evidence="3 4" key="1">
    <citation type="submission" date="2024-06" db="EMBL/GenBank/DDBJ databases">
        <title>Genomics of switchgrass bacterial isolates.</title>
        <authorList>
            <person name="Shade A."/>
        </authorList>
    </citation>
    <scope>NUCLEOTIDE SEQUENCE [LARGE SCALE GENOMIC DNA]</scope>
    <source>
        <strain evidence="3 4">PvP084</strain>
    </source>
</reference>
<organism evidence="3 4">
    <name type="scientific">Methylobacterium radiotolerans</name>
    <dbReference type="NCBI Taxonomy" id="31998"/>
    <lineage>
        <taxon>Bacteria</taxon>
        <taxon>Pseudomonadati</taxon>
        <taxon>Pseudomonadota</taxon>
        <taxon>Alphaproteobacteria</taxon>
        <taxon>Hyphomicrobiales</taxon>
        <taxon>Methylobacteriaceae</taxon>
        <taxon>Methylobacterium</taxon>
    </lineage>
</organism>
<gene>
    <name evidence="3" type="ORF">ABIC20_003273</name>
</gene>
<comment type="caution">
    <text evidence="3">The sequence shown here is derived from an EMBL/GenBank/DDBJ whole genome shotgun (WGS) entry which is preliminary data.</text>
</comment>
<feature type="signal peptide" evidence="2">
    <location>
        <begin position="1"/>
        <end position="24"/>
    </location>
</feature>
<evidence type="ECO:0000256" key="1">
    <source>
        <dbReference type="SAM" id="MobiDB-lite"/>
    </source>
</evidence>
<evidence type="ECO:0000256" key="2">
    <source>
        <dbReference type="SAM" id="SignalP"/>
    </source>
</evidence>
<feature type="chain" id="PRO_5045453912" evidence="2">
    <location>
        <begin position="25"/>
        <end position="136"/>
    </location>
</feature>
<sequence>MRAVRLSGLVSAGLLGLLTAHAQAQTAAQPQPQAQPPMQAQDPAAADPRRNQAAKLAGLAGFVNLECPGLRSDPARLKQTVEALGVDAASLETGDLHLTATRYIAAYQKDVAANCRKAEATFGPQGSIIPGLVVPR</sequence>
<evidence type="ECO:0000313" key="3">
    <source>
        <dbReference type="EMBL" id="MET3865964.1"/>
    </source>
</evidence>
<name>A0ABV2NHH2_9HYPH</name>